<dbReference type="AlphaFoldDB" id="A0A0G4FS21"/>
<feature type="transmembrane region" description="Helical" evidence="2">
    <location>
        <begin position="225"/>
        <end position="246"/>
    </location>
</feature>
<dbReference type="PANTHER" id="PTHR34370:SF2">
    <property type="entry name" value="GAG-POL POLYPROTEIN_RETROTRANSPOSON"/>
    <property type="match status" value="1"/>
</dbReference>
<name>A0A0G4FS21_VITBC</name>
<sequence>MKRLKRLIVAAVAASASLARASEDTVAFTHRVPRRCVRERRAHAHPRDLDDAAVEVASQPHLVTATDHHVPYPLFNVTGAPLLIDEGSHHADHVLAPPSPSPSRPSAVSSARRFKQRRKTALHAMIDRIRSYGLAGMLSYGVLNALYYTVAVALAWCCRMTCPSMAAPSLRCATQRFVKVFVLVWAGSQVTKGLRAAMAVMIAPFVDKVLAATQRRLRLKTRERAFAVCCIMLLGGTFGVFGVLVLSSCMPAVLLTTPAAAFMPPPTIMQQQPQWSLALPLASMLSYHLTRVFNNGPSGLEYGSDGDTDEQGGPWGWKSEGDVLKKRGKTIRGPFSPSAAPPPEDREPMQLLADLVNTHDDSSAIITQAEEGTVEELEAEDEQPVGKKAPPTPPKSPVSGWNIHPKWMTGRWHIPSECLSVVPHSLWLLSPPQQAALITALGTLQHSRIQLLPRGNLTVSPPSPSLQPLSWRFTPATRRLVVELQMSDDTGWVLRYSGRVKWDRGVFMHCDGSGAVRLRTKDDSDGDMPVVAQGPFEYLMPRGERRRENKGRGRVLAEWREGADKIAPFRPALVLPTI</sequence>
<evidence type="ECO:0000256" key="2">
    <source>
        <dbReference type="SAM" id="Phobius"/>
    </source>
</evidence>
<protein>
    <submittedName>
        <fullName evidence="4">Uncharacterized protein</fullName>
    </submittedName>
</protein>
<evidence type="ECO:0000256" key="1">
    <source>
        <dbReference type="SAM" id="MobiDB-lite"/>
    </source>
</evidence>
<feature type="transmembrane region" description="Helical" evidence="2">
    <location>
        <begin position="132"/>
        <end position="156"/>
    </location>
</feature>
<dbReference type="PANTHER" id="PTHR34370">
    <property type="entry name" value="OS04G0600100 PROTEIN"/>
    <property type="match status" value="1"/>
</dbReference>
<organism evidence="4 5">
    <name type="scientific">Vitrella brassicaformis (strain CCMP3155)</name>
    <dbReference type="NCBI Taxonomy" id="1169540"/>
    <lineage>
        <taxon>Eukaryota</taxon>
        <taxon>Sar</taxon>
        <taxon>Alveolata</taxon>
        <taxon>Colpodellida</taxon>
        <taxon>Vitrellaceae</taxon>
        <taxon>Vitrella</taxon>
    </lineage>
</organism>
<dbReference type="Proteomes" id="UP000041254">
    <property type="component" value="Unassembled WGS sequence"/>
</dbReference>
<proteinExistence type="predicted"/>
<dbReference type="VEuPathDB" id="CryptoDB:Vbra_2550"/>
<feature type="region of interest" description="Disordered" evidence="1">
    <location>
        <begin position="369"/>
        <end position="400"/>
    </location>
</feature>
<accession>A0A0G4FS21</accession>
<keyword evidence="2" id="KW-1133">Transmembrane helix</keyword>
<feature type="region of interest" description="Disordered" evidence="1">
    <location>
        <begin position="93"/>
        <end position="112"/>
    </location>
</feature>
<keyword evidence="5" id="KW-1185">Reference proteome</keyword>
<dbReference type="InParanoid" id="A0A0G4FS21"/>
<dbReference type="EMBL" id="CDMY01000487">
    <property type="protein sequence ID" value="CEM16907.1"/>
    <property type="molecule type" value="Genomic_DNA"/>
</dbReference>
<dbReference type="OrthoDB" id="2020192at2759"/>
<evidence type="ECO:0000313" key="5">
    <source>
        <dbReference type="Proteomes" id="UP000041254"/>
    </source>
</evidence>
<keyword evidence="3" id="KW-0732">Signal</keyword>
<reference evidence="4 5" key="1">
    <citation type="submission" date="2014-11" db="EMBL/GenBank/DDBJ databases">
        <authorList>
            <person name="Zhu J."/>
            <person name="Qi W."/>
            <person name="Song R."/>
        </authorList>
    </citation>
    <scope>NUCLEOTIDE SEQUENCE [LARGE SCALE GENOMIC DNA]</scope>
</reference>
<evidence type="ECO:0000313" key="4">
    <source>
        <dbReference type="EMBL" id="CEM16907.1"/>
    </source>
</evidence>
<feature type="compositionally biased region" description="Acidic residues" evidence="1">
    <location>
        <begin position="372"/>
        <end position="383"/>
    </location>
</feature>
<feature type="signal peptide" evidence="3">
    <location>
        <begin position="1"/>
        <end position="21"/>
    </location>
</feature>
<feature type="chain" id="PRO_5005189449" evidence="3">
    <location>
        <begin position="22"/>
        <end position="578"/>
    </location>
</feature>
<gene>
    <name evidence="4" type="ORF">Vbra_2550</name>
</gene>
<keyword evidence="2" id="KW-0472">Membrane</keyword>
<keyword evidence="2" id="KW-0812">Transmembrane</keyword>
<evidence type="ECO:0000256" key="3">
    <source>
        <dbReference type="SAM" id="SignalP"/>
    </source>
</evidence>